<dbReference type="PANTHER" id="PTHR23117">
    <property type="entry name" value="GUANYLATE KINASE-RELATED"/>
    <property type="match status" value="1"/>
</dbReference>
<name>F7NH32_9FIRM</name>
<dbReference type="InterPro" id="IPR008144">
    <property type="entry name" value="Guanylate_kin-like_dom"/>
</dbReference>
<comment type="similarity">
    <text evidence="2">Belongs to the guanylate kinase family.</text>
</comment>
<dbReference type="Gene3D" id="3.40.50.300">
    <property type="entry name" value="P-loop containing nucleotide triphosphate hydrolases"/>
    <property type="match status" value="1"/>
</dbReference>
<dbReference type="GO" id="GO:0005829">
    <property type="term" value="C:cytosol"/>
    <property type="evidence" value="ECO:0007669"/>
    <property type="project" value="TreeGrafter"/>
</dbReference>
<dbReference type="PROSITE" id="PS50052">
    <property type="entry name" value="GUANYLATE_KINASE_2"/>
    <property type="match status" value="1"/>
</dbReference>
<feature type="domain" description="Guanylate kinase-like" evidence="6">
    <location>
        <begin position="2"/>
        <end position="176"/>
    </location>
</feature>
<keyword evidence="4 7" id="KW-0418">Kinase</keyword>
<dbReference type="eggNOG" id="COG0194">
    <property type="taxonomic scope" value="Bacteria"/>
</dbReference>
<evidence type="ECO:0000313" key="8">
    <source>
        <dbReference type="Proteomes" id="UP000003240"/>
    </source>
</evidence>
<dbReference type="EMBL" id="AFGF01000050">
    <property type="protein sequence ID" value="EGO64763.1"/>
    <property type="molecule type" value="Genomic_DNA"/>
</dbReference>
<dbReference type="InterPro" id="IPR027417">
    <property type="entry name" value="P-loop_NTPase"/>
</dbReference>
<organism evidence="7 8">
    <name type="scientific">Acetonema longum DSM 6540</name>
    <dbReference type="NCBI Taxonomy" id="1009370"/>
    <lineage>
        <taxon>Bacteria</taxon>
        <taxon>Bacillati</taxon>
        <taxon>Bacillota</taxon>
        <taxon>Negativicutes</taxon>
        <taxon>Acetonemataceae</taxon>
        <taxon>Acetonema</taxon>
    </lineage>
</organism>
<evidence type="ECO:0000256" key="4">
    <source>
        <dbReference type="ARBA" id="ARBA00022777"/>
    </source>
</evidence>
<accession>F7NH32</accession>
<comment type="catalytic activity">
    <reaction evidence="5">
        <text>GMP + ATP = GDP + ADP</text>
        <dbReference type="Rhea" id="RHEA:20780"/>
        <dbReference type="ChEBI" id="CHEBI:30616"/>
        <dbReference type="ChEBI" id="CHEBI:58115"/>
        <dbReference type="ChEBI" id="CHEBI:58189"/>
        <dbReference type="ChEBI" id="CHEBI:456216"/>
        <dbReference type="EC" id="2.7.4.8"/>
    </reaction>
</comment>
<dbReference type="OrthoDB" id="1033810at2"/>
<comment type="function">
    <text evidence="1">Essential for recycling GMP and indirectly, cGMP.</text>
</comment>
<keyword evidence="3" id="KW-0808">Transferase</keyword>
<evidence type="ECO:0000256" key="1">
    <source>
        <dbReference type="ARBA" id="ARBA00003531"/>
    </source>
</evidence>
<protein>
    <submittedName>
        <fullName evidence="7">Guanylate kinase</fullName>
    </submittedName>
</protein>
<dbReference type="PROSITE" id="PS00856">
    <property type="entry name" value="GUANYLATE_KINASE_1"/>
    <property type="match status" value="1"/>
</dbReference>
<evidence type="ECO:0000256" key="2">
    <source>
        <dbReference type="ARBA" id="ARBA00005790"/>
    </source>
</evidence>
<evidence type="ECO:0000259" key="6">
    <source>
        <dbReference type="PROSITE" id="PS50052"/>
    </source>
</evidence>
<dbReference type="SMART" id="SM00072">
    <property type="entry name" value="GuKc"/>
    <property type="match status" value="1"/>
</dbReference>
<dbReference type="InterPro" id="IPR020590">
    <property type="entry name" value="Guanylate_kinase_CS"/>
</dbReference>
<reference evidence="7 8" key="1">
    <citation type="journal article" date="2011" name="EMBO J.">
        <title>Structural diversity of bacterial flagellar motors.</title>
        <authorList>
            <person name="Chen S."/>
            <person name="Beeby M."/>
            <person name="Murphy G.E."/>
            <person name="Leadbetter J.R."/>
            <person name="Hendrixson D.R."/>
            <person name="Briegel A."/>
            <person name="Li Z."/>
            <person name="Shi J."/>
            <person name="Tocheva E.I."/>
            <person name="Muller A."/>
            <person name="Dobro M.J."/>
            <person name="Jensen G.J."/>
        </authorList>
    </citation>
    <scope>NUCLEOTIDE SEQUENCE [LARGE SCALE GENOMIC DNA]</scope>
    <source>
        <strain evidence="7 8">DSM 6540</strain>
    </source>
</reference>
<dbReference type="STRING" id="1009370.ALO_06878"/>
<evidence type="ECO:0000256" key="3">
    <source>
        <dbReference type="ARBA" id="ARBA00022679"/>
    </source>
</evidence>
<dbReference type="RefSeq" id="WP_004573196.1">
    <property type="nucleotide sequence ID" value="NZ_AFGF01000050.1"/>
</dbReference>
<proteinExistence type="inferred from homology"/>
<sequence length="189" mass="21066">MNKVYAIIGPPASGKTSLVKELSKQGVPVMVSHTTRPKKQHEVHGADYYFVSKEEFGQLQLIEKVTRDNNFYGLSKDEVLRKVNQHPVSIVDIDLVGLEQLKKLLGGRVESIFVLVDKNTVIQRLVTQNAKLEDIQRQVEQAAGKGEFDNWQTADYVVKNTGAMDASVRQMQAIMGLLWAEPASATETV</sequence>
<keyword evidence="8" id="KW-1185">Reference proteome</keyword>
<dbReference type="InterPro" id="IPR008145">
    <property type="entry name" value="GK/Ca_channel_bsu"/>
</dbReference>
<dbReference type="SUPFAM" id="SSF52540">
    <property type="entry name" value="P-loop containing nucleoside triphosphate hydrolases"/>
    <property type="match status" value="1"/>
</dbReference>
<dbReference type="Proteomes" id="UP000003240">
    <property type="component" value="Unassembled WGS sequence"/>
</dbReference>
<dbReference type="AlphaFoldDB" id="F7NH32"/>
<dbReference type="GO" id="GO:0004385">
    <property type="term" value="F:GMP kinase activity"/>
    <property type="evidence" value="ECO:0007669"/>
    <property type="project" value="UniProtKB-EC"/>
</dbReference>
<evidence type="ECO:0000256" key="5">
    <source>
        <dbReference type="ARBA" id="ARBA00048594"/>
    </source>
</evidence>
<gene>
    <name evidence="7" type="ORF">ALO_06878</name>
</gene>
<comment type="caution">
    <text evidence="7">The sequence shown here is derived from an EMBL/GenBank/DDBJ whole genome shotgun (WGS) entry which is preliminary data.</text>
</comment>
<dbReference type="PANTHER" id="PTHR23117:SF13">
    <property type="entry name" value="GUANYLATE KINASE"/>
    <property type="match status" value="1"/>
</dbReference>
<dbReference type="Pfam" id="PF00625">
    <property type="entry name" value="Guanylate_kin"/>
    <property type="match status" value="1"/>
</dbReference>
<evidence type="ECO:0000313" key="7">
    <source>
        <dbReference type="EMBL" id="EGO64763.1"/>
    </source>
</evidence>